<dbReference type="EMBL" id="CAJNOT010000299">
    <property type="protein sequence ID" value="CAF0931896.1"/>
    <property type="molecule type" value="Genomic_DNA"/>
</dbReference>
<dbReference type="SUPFAM" id="SSF48726">
    <property type="entry name" value="Immunoglobulin"/>
    <property type="match status" value="1"/>
</dbReference>
<keyword evidence="1" id="KW-0812">Transmembrane</keyword>
<dbReference type="CDD" id="cd00096">
    <property type="entry name" value="Ig"/>
    <property type="match status" value="1"/>
</dbReference>
<dbReference type="Proteomes" id="UP000663823">
    <property type="component" value="Unassembled WGS sequence"/>
</dbReference>
<dbReference type="Proteomes" id="UP000663889">
    <property type="component" value="Unassembled WGS sequence"/>
</dbReference>
<organism evidence="3 8">
    <name type="scientific">Rotaria sordida</name>
    <dbReference type="NCBI Taxonomy" id="392033"/>
    <lineage>
        <taxon>Eukaryota</taxon>
        <taxon>Metazoa</taxon>
        <taxon>Spiralia</taxon>
        <taxon>Gnathifera</taxon>
        <taxon>Rotifera</taxon>
        <taxon>Eurotatoria</taxon>
        <taxon>Bdelloidea</taxon>
        <taxon>Philodinida</taxon>
        <taxon>Philodinidae</taxon>
        <taxon>Rotaria</taxon>
    </lineage>
</organism>
<dbReference type="Proteomes" id="UP000663882">
    <property type="component" value="Unassembled WGS sequence"/>
</dbReference>
<evidence type="ECO:0000313" key="7">
    <source>
        <dbReference type="EMBL" id="CAF3843452.1"/>
    </source>
</evidence>
<comment type="caution">
    <text evidence="3">The sequence shown here is derived from an EMBL/GenBank/DDBJ whole genome shotgun (WGS) entry which is preliminary data.</text>
</comment>
<dbReference type="Proteomes" id="UP000663864">
    <property type="component" value="Unassembled WGS sequence"/>
</dbReference>
<gene>
    <name evidence="6" type="ORF">JBS370_LOCUS5407</name>
    <name evidence="5" type="ORF">JXQ802_LOCUS20180</name>
    <name evidence="7" type="ORF">OTI717_LOCUS20726</name>
    <name evidence="2" type="ORF">RFH988_LOCUS5031</name>
    <name evidence="4" type="ORF">SEV965_LOCUS8307</name>
    <name evidence="3" type="ORF">ZHD862_LOCUS8981</name>
</gene>
<dbReference type="EMBL" id="CAJNOU010000303">
    <property type="protein sequence ID" value="CAF0951986.1"/>
    <property type="molecule type" value="Genomic_DNA"/>
</dbReference>
<feature type="transmembrane region" description="Helical" evidence="1">
    <location>
        <begin position="104"/>
        <end position="125"/>
    </location>
</feature>
<dbReference type="Gene3D" id="2.60.40.10">
    <property type="entry name" value="Immunoglobulins"/>
    <property type="match status" value="1"/>
</dbReference>
<dbReference type="AlphaFoldDB" id="A0A814BW27"/>
<dbReference type="Proteomes" id="UP000663836">
    <property type="component" value="Unassembled WGS sequence"/>
</dbReference>
<name>A0A814BW27_9BILA</name>
<sequence>MHLLPVLFVIFLSIIIIHTQYVIRGEKTRYSMHCPIPNGHWYGPNNQSIIANTNKYEIKYSFDNVQLIIDHLTFFDEGEYICQNNQTNYIIKRYKLKLGTIKNVLQPFFILIFSILIFIPIFWFLGKKYSGINQ</sequence>
<evidence type="ECO:0000313" key="8">
    <source>
        <dbReference type="Proteomes" id="UP000663864"/>
    </source>
</evidence>
<reference evidence="3" key="1">
    <citation type="submission" date="2021-02" db="EMBL/GenBank/DDBJ databases">
        <authorList>
            <person name="Nowell W R."/>
        </authorList>
    </citation>
    <scope>NUCLEOTIDE SEQUENCE</scope>
</reference>
<evidence type="ECO:0000313" key="6">
    <source>
        <dbReference type="EMBL" id="CAF3633410.1"/>
    </source>
</evidence>
<evidence type="ECO:0000256" key="1">
    <source>
        <dbReference type="SAM" id="Phobius"/>
    </source>
</evidence>
<feature type="transmembrane region" description="Helical" evidence="1">
    <location>
        <begin position="6"/>
        <end position="23"/>
    </location>
</feature>
<proteinExistence type="predicted"/>
<dbReference type="OrthoDB" id="10014123at2759"/>
<evidence type="ECO:0000313" key="3">
    <source>
        <dbReference type="EMBL" id="CAF0931896.1"/>
    </source>
</evidence>
<accession>A0A814BW27</accession>
<protein>
    <recommendedName>
        <fullName evidence="10">Ig-like domain-containing protein</fullName>
    </recommendedName>
</protein>
<evidence type="ECO:0000313" key="9">
    <source>
        <dbReference type="Proteomes" id="UP000663870"/>
    </source>
</evidence>
<dbReference type="Proteomes" id="UP000663870">
    <property type="component" value="Unassembled WGS sequence"/>
</dbReference>
<evidence type="ECO:0000313" key="2">
    <source>
        <dbReference type="EMBL" id="CAF0822900.1"/>
    </source>
</evidence>
<keyword evidence="1" id="KW-1133">Transmembrane helix</keyword>
<dbReference type="EMBL" id="CAJOAX010003239">
    <property type="protein sequence ID" value="CAF3843452.1"/>
    <property type="molecule type" value="Genomic_DNA"/>
</dbReference>
<keyword evidence="9" id="KW-1185">Reference proteome</keyword>
<dbReference type="EMBL" id="CAJNOL010000571">
    <property type="protein sequence ID" value="CAF1120559.1"/>
    <property type="molecule type" value="Genomic_DNA"/>
</dbReference>
<dbReference type="InterPro" id="IPR013783">
    <property type="entry name" value="Ig-like_fold"/>
</dbReference>
<dbReference type="EMBL" id="CAJNOO010000138">
    <property type="protein sequence ID" value="CAF0822900.1"/>
    <property type="molecule type" value="Genomic_DNA"/>
</dbReference>
<keyword evidence="1" id="KW-0472">Membrane</keyword>
<dbReference type="EMBL" id="CAJOBD010000279">
    <property type="protein sequence ID" value="CAF3633410.1"/>
    <property type="molecule type" value="Genomic_DNA"/>
</dbReference>
<evidence type="ECO:0000313" key="4">
    <source>
        <dbReference type="EMBL" id="CAF0951986.1"/>
    </source>
</evidence>
<evidence type="ECO:0000313" key="5">
    <source>
        <dbReference type="EMBL" id="CAF1120559.1"/>
    </source>
</evidence>
<evidence type="ECO:0008006" key="10">
    <source>
        <dbReference type="Google" id="ProtNLM"/>
    </source>
</evidence>
<dbReference type="InterPro" id="IPR036179">
    <property type="entry name" value="Ig-like_dom_sf"/>
</dbReference>